<sequence length="43" mass="4667">MATAAHRNSITEDSFLKAVLWLPLKAIDGLKELGCDTKEIGLP</sequence>
<dbReference type="Proteomes" id="UP000001055">
    <property type="component" value="Unassembled WGS sequence"/>
</dbReference>
<name>Q0V547_PHANO</name>
<gene>
    <name evidence="1" type="ORF">SNOG_00867</name>
</gene>
<dbReference type="AlphaFoldDB" id="Q0V547"/>
<evidence type="ECO:0000313" key="1">
    <source>
        <dbReference type="EMBL" id="EAT92362.1"/>
    </source>
</evidence>
<accession>Q0V547</accession>
<proteinExistence type="predicted"/>
<dbReference type="GeneID" id="5967638"/>
<dbReference type="RefSeq" id="XP_001791534.1">
    <property type="nucleotide sequence ID" value="XM_001791482.1"/>
</dbReference>
<evidence type="ECO:0000313" key="2">
    <source>
        <dbReference type="Proteomes" id="UP000001055"/>
    </source>
</evidence>
<dbReference type="InParanoid" id="Q0V547"/>
<protein>
    <submittedName>
        <fullName evidence="1">Uncharacterized protein</fullName>
    </submittedName>
</protein>
<reference evidence="2" key="1">
    <citation type="journal article" date="2007" name="Plant Cell">
        <title>Dothideomycete-plant interactions illuminated by genome sequencing and EST analysis of the wheat pathogen Stagonospora nodorum.</title>
        <authorList>
            <person name="Hane J.K."/>
            <person name="Lowe R.G."/>
            <person name="Solomon P.S."/>
            <person name="Tan K.C."/>
            <person name="Schoch C.L."/>
            <person name="Spatafora J.W."/>
            <person name="Crous P.W."/>
            <person name="Kodira C."/>
            <person name="Birren B.W."/>
            <person name="Galagan J.E."/>
            <person name="Torriani S.F."/>
            <person name="McDonald B.A."/>
            <person name="Oliver R.P."/>
        </authorList>
    </citation>
    <scope>NUCLEOTIDE SEQUENCE [LARGE SCALE GENOMIC DNA]</scope>
    <source>
        <strain evidence="2">SN15 / ATCC MYA-4574 / FGSC 10173</strain>
    </source>
</reference>
<dbReference type="EMBL" id="CH445325">
    <property type="protein sequence ID" value="EAT92362.1"/>
    <property type="molecule type" value="Genomic_DNA"/>
</dbReference>
<organism evidence="1 2">
    <name type="scientific">Phaeosphaeria nodorum (strain SN15 / ATCC MYA-4574 / FGSC 10173)</name>
    <name type="common">Glume blotch fungus</name>
    <name type="synonym">Parastagonospora nodorum</name>
    <dbReference type="NCBI Taxonomy" id="321614"/>
    <lineage>
        <taxon>Eukaryota</taxon>
        <taxon>Fungi</taxon>
        <taxon>Dikarya</taxon>
        <taxon>Ascomycota</taxon>
        <taxon>Pezizomycotina</taxon>
        <taxon>Dothideomycetes</taxon>
        <taxon>Pleosporomycetidae</taxon>
        <taxon>Pleosporales</taxon>
        <taxon>Pleosporineae</taxon>
        <taxon>Phaeosphaeriaceae</taxon>
        <taxon>Parastagonospora</taxon>
    </lineage>
</organism>
<dbReference type="KEGG" id="pno:SNOG_00867"/>